<dbReference type="InterPro" id="IPR000550">
    <property type="entry name" value="Hppk"/>
</dbReference>
<evidence type="ECO:0000256" key="12">
    <source>
        <dbReference type="ARBA" id="ARBA00033413"/>
    </source>
</evidence>
<comment type="similarity">
    <text evidence="2">Belongs to the HPPK family.</text>
</comment>
<keyword evidence="7" id="KW-0418">Kinase</keyword>
<dbReference type="Gene3D" id="3.30.70.560">
    <property type="entry name" value="7,8-Dihydro-6-hydroxymethylpterin-pyrophosphokinase HPPK"/>
    <property type="match status" value="1"/>
</dbReference>
<evidence type="ECO:0000313" key="14">
    <source>
        <dbReference type="EMBL" id="HJD98378.1"/>
    </source>
</evidence>
<dbReference type="EC" id="2.7.6.3" evidence="3"/>
<dbReference type="PANTHER" id="PTHR43071">
    <property type="entry name" value="2-AMINO-4-HYDROXY-6-HYDROXYMETHYLDIHYDROPTERIDINE PYROPHOSPHOKINASE"/>
    <property type="match status" value="1"/>
</dbReference>
<dbReference type="SUPFAM" id="SSF55083">
    <property type="entry name" value="6-hydroxymethyl-7,8-dihydropterin pyrophosphokinase, HPPK"/>
    <property type="match status" value="1"/>
</dbReference>
<keyword evidence="6" id="KW-0547">Nucleotide-binding</keyword>
<dbReference type="PANTHER" id="PTHR43071:SF1">
    <property type="entry name" value="2-AMINO-4-HYDROXY-6-HYDROXYMETHYLDIHYDROPTERIDINE PYROPHOSPHOKINASE"/>
    <property type="match status" value="1"/>
</dbReference>
<feature type="domain" description="7,8-dihydro-6-hydroxymethylpterin-pyrophosphokinase" evidence="13">
    <location>
        <begin position="5"/>
        <end position="138"/>
    </location>
</feature>
<sequence>MIQAFVCLGSNMGDAKAHLARAREAIAALPGVRLAAASSLYRTEPQGRKDQPWFFNQVLRLECEESMNAVQLLDALLEKEAHLGRVRDASDHFGPRVIDMDLILFGGEVRHGDEHLILPHPRMAERAFVLVPLLEIAPDLALPDGTEVKSLLEKLHYRLEGSSIFQ</sequence>
<dbReference type="Proteomes" id="UP000698963">
    <property type="component" value="Unassembled WGS sequence"/>
</dbReference>
<dbReference type="AlphaFoldDB" id="A0A921AYC7"/>
<dbReference type="Pfam" id="PF01288">
    <property type="entry name" value="HPPK"/>
    <property type="match status" value="1"/>
</dbReference>
<dbReference type="GO" id="GO:0016301">
    <property type="term" value="F:kinase activity"/>
    <property type="evidence" value="ECO:0007669"/>
    <property type="project" value="UniProtKB-KW"/>
</dbReference>
<keyword evidence="5 14" id="KW-0808">Transferase</keyword>
<dbReference type="GO" id="GO:0046656">
    <property type="term" value="P:folic acid biosynthetic process"/>
    <property type="evidence" value="ECO:0007669"/>
    <property type="project" value="UniProtKB-KW"/>
</dbReference>
<reference evidence="14" key="1">
    <citation type="journal article" date="2021" name="PeerJ">
        <title>Extensive microbial diversity within the chicken gut microbiome revealed by metagenomics and culture.</title>
        <authorList>
            <person name="Gilroy R."/>
            <person name="Ravi A."/>
            <person name="Getino M."/>
            <person name="Pursley I."/>
            <person name="Horton D.L."/>
            <person name="Alikhan N.F."/>
            <person name="Baker D."/>
            <person name="Gharbi K."/>
            <person name="Hall N."/>
            <person name="Watson M."/>
            <person name="Adriaenssens E.M."/>
            <person name="Foster-Nyarko E."/>
            <person name="Jarju S."/>
            <person name="Secka A."/>
            <person name="Antonio M."/>
            <person name="Oren A."/>
            <person name="Chaudhuri R.R."/>
            <person name="La Ragione R."/>
            <person name="Hildebrand F."/>
            <person name="Pallen M.J."/>
        </authorList>
    </citation>
    <scope>NUCLEOTIDE SEQUENCE</scope>
    <source>
        <strain evidence="14">ChiGjej2B2-19336</strain>
    </source>
</reference>
<dbReference type="EMBL" id="DYZA01000249">
    <property type="protein sequence ID" value="HJD98378.1"/>
    <property type="molecule type" value="Genomic_DNA"/>
</dbReference>
<keyword evidence="8" id="KW-0067">ATP-binding</keyword>
<keyword evidence="9" id="KW-0289">Folate biosynthesis</keyword>
<evidence type="ECO:0000313" key="15">
    <source>
        <dbReference type="Proteomes" id="UP000698963"/>
    </source>
</evidence>
<evidence type="ECO:0000256" key="10">
    <source>
        <dbReference type="ARBA" id="ARBA00029409"/>
    </source>
</evidence>
<dbReference type="GO" id="GO:0003848">
    <property type="term" value="F:2-amino-4-hydroxy-6-hydroxymethyldihydropteridine diphosphokinase activity"/>
    <property type="evidence" value="ECO:0007669"/>
    <property type="project" value="UniProtKB-EC"/>
</dbReference>
<gene>
    <name evidence="14" type="primary">folK</name>
    <name evidence="14" type="ORF">K8W16_12140</name>
</gene>
<dbReference type="CDD" id="cd00483">
    <property type="entry name" value="HPPK"/>
    <property type="match status" value="1"/>
</dbReference>
<evidence type="ECO:0000256" key="3">
    <source>
        <dbReference type="ARBA" id="ARBA00013253"/>
    </source>
</evidence>
<dbReference type="GO" id="GO:0005524">
    <property type="term" value="F:ATP binding"/>
    <property type="evidence" value="ECO:0007669"/>
    <property type="project" value="UniProtKB-KW"/>
</dbReference>
<comment type="function">
    <text evidence="10">Catalyzes the transfer of pyrophosphate from adenosine triphosphate (ATP) to 6-hydroxymethyl-7,8-dihydropterin, an enzymatic step in folate biosynthesis pathway.</text>
</comment>
<organism evidence="14 15">
    <name type="scientific">Mailhella massiliensis</name>
    <dbReference type="NCBI Taxonomy" id="1903261"/>
    <lineage>
        <taxon>Bacteria</taxon>
        <taxon>Pseudomonadati</taxon>
        <taxon>Thermodesulfobacteriota</taxon>
        <taxon>Desulfovibrionia</taxon>
        <taxon>Desulfovibrionales</taxon>
        <taxon>Desulfovibrionaceae</taxon>
        <taxon>Mailhella</taxon>
    </lineage>
</organism>
<dbReference type="RefSeq" id="WP_304124236.1">
    <property type="nucleotide sequence ID" value="NZ_DYZA01000249.1"/>
</dbReference>
<protein>
    <recommendedName>
        <fullName evidence="4">2-amino-4-hydroxy-6-hydroxymethyldihydropteridine pyrophosphokinase</fullName>
        <ecNumber evidence="3">2.7.6.3</ecNumber>
    </recommendedName>
    <alternativeName>
        <fullName evidence="11">6-hydroxymethyl-7,8-dihydropterin pyrophosphokinase</fullName>
    </alternativeName>
    <alternativeName>
        <fullName evidence="12">7,8-dihydro-6-hydroxymethylpterin-pyrophosphokinase</fullName>
    </alternativeName>
</protein>
<accession>A0A921AYC7</accession>
<evidence type="ECO:0000256" key="1">
    <source>
        <dbReference type="ARBA" id="ARBA00005051"/>
    </source>
</evidence>
<name>A0A921AYC7_9BACT</name>
<dbReference type="InterPro" id="IPR035907">
    <property type="entry name" value="Hppk_sf"/>
</dbReference>
<proteinExistence type="inferred from homology"/>
<evidence type="ECO:0000256" key="9">
    <source>
        <dbReference type="ARBA" id="ARBA00022909"/>
    </source>
</evidence>
<evidence type="ECO:0000259" key="13">
    <source>
        <dbReference type="Pfam" id="PF01288"/>
    </source>
</evidence>
<evidence type="ECO:0000256" key="2">
    <source>
        <dbReference type="ARBA" id="ARBA00005810"/>
    </source>
</evidence>
<comment type="caution">
    <text evidence="14">The sequence shown here is derived from an EMBL/GenBank/DDBJ whole genome shotgun (WGS) entry which is preliminary data.</text>
</comment>
<comment type="pathway">
    <text evidence="1">Cofactor biosynthesis; tetrahydrofolate biosynthesis; 2-amino-4-hydroxy-6-hydroxymethyl-7,8-dihydropteridine diphosphate from 7,8-dihydroneopterin triphosphate: step 4/4.</text>
</comment>
<evidence type="ECO:0000256" key="6">
    <source>
        <dbReference type="ARBA" id="ARBA00022741"/>
    </source>
</evidence>
<evidence type="ECO:0000256" key="8">
    <source>
        <dbReference type="ARBA" id="ARBA00022840"/>
    </source>
</evidence>
<evidence type="ECO:0000256" key="4">
    <source>
        <dbReference type="ARBA" id="ARBA00016218"/>
    </source>
</evidence>
<reference evidence="14" key="2">
    <citation type="submission" date="2021-09" db="EMBL/GenBank/DDBJ databases">
        <authorList>
            <person name="Gilroy R."/>
        </authorList>
    </citation>
    <scope>NUCLEOTIDE SEQUENCE</scope>
    <source>
        <strain evidence="14">ChiGjej2B2-19336</strain>
    </source>
</reference>
<evidence type="ECO:0000256" key="7">
    <source>
        <dbReference type="ARBA" id="ARBA00022777"/>
    </source>
</evidence>
<evidence type="ECO:0000256" key="11">
    <source>
        <dbReference type="ARBA" id="ARBA00029766"/>
    </source>
</evidence>
<dbReference type="NCBIfam" id="TIGR01498">
    <property type="entry name" value="folK"/>
    <property type="match status" value="1"/>
</dbReference>
<evidence type="ECO:0000256" key="5">
    <source>
        <dbReference type="ARBA" id="ARBA00022679"/>
    </source>
</evidence>